<reference evidence="1" key="2">
    <citation type="submission" date="2021-04" db="EMBL/GenBank/DDBJ databases">
        <authorList>
            <person name="Zhang T."/>
            <person name="Zhang Y."/>
            <person name="Lu D."/>
            <person name="Zuo D."/>
            <person name="Du Z."/>
        </authorList>
    </citation>
    <scope>NUCLEOTIDE SEQUENCE</scope>
    <source>
        <strain evidence="1">JR1</strain>
    </source>
</reference>
<dbReference type="RefSeq" id="WP_212192265.1">
    <property type="nucleotide sequence ID" value="NZ_JAGTAR010000029.1"/>
</dbReference>
<evidence type="ECO:0000313" key="1">
    <source>
        <dbReference type="EMBL" id="MBR8537240.1"/>
    </source>
</evidence>
<dbReference type="GO" id="GO:0004180">
    <property type="term" value="F:carboxypeptidase activity"/>
    <property type="evidence" value="ECO:0007669"/>
    <property type="project" value="UniProtKB-KW"/>
</dbReference>
<keyword evidence="1" id="KW-0378">Hydrolase</keyword>
<dbReference type="AlphaFoldDB" id="A0A941IYQ6"/>
<name>A0A941IYQ6_9BACT</name>
<protein>
    <submittedName>
        <fullName evidence="1">Carboxypeptidase-like regulatory domain-containing protein</fullName>
    </submittedName>
</protein>
<dbReference type="Proteomes" id="UP000679220">
    <property type="component" value="Unassembled WGS sequence"/>
</dbReference>
<dbReference type="EMBL" id="JAGTAR010000029">
    <property type="protein sequence ID" value="MBR8537240.1"/>
    <property type="molecule type" value="Genomic_DNA"/>
</dbReference>
<dbReference type="Gene3D" id="2.60.40.1120">
    <property type="entry name" value="Carboxypeptidase-like, regulatory domain"/>
    <property type="match status" value="1"/>
</dbReference>
<dbReference type="InterPro" id="IPR008969">
    <property type="entry name" value="CarboxyPept-like_regulatory"/>
</dbReference>
<comment type="caution">
    <text evidence="1">The sequence shown here is derived from an EMBL/GenBank/DDBJ whole genome shotgun (WGS) entry which is preliminary data.</text>
</comment>
<keyword evidence="2" id="KW-1185">Reference proteome</keyword>
<evidence type="ECO:0000313" key="2">
    <source>
        <dbReference type="Proteomes" id="UP000679220"/>
    </source>
</evidence>
<keyword evidence="1" id="KW-0121">Carboxypeptidase</keyword>
<sequence length="447" mass="51788">MGFMWPAGWTNTIYYQVYFINELMMRQFYILAILITISASLCAQKSIKLQGHVYDATTNESLPSATIVYPKQSLGTISDINGQYSFILNDAHINDSIIITYIGYAPHRTTVSACQSNAHIYLLPETQNISEITISSEKFNLEKFVRSVIRHYNASRRDEPHIAIAHYHETARKANRYIMLMESIGYAVYAGKEANAAPLSSFKFFNENSRCLVKDSAWAEYNKYGGSHLKHTVSPSGGANLNVLRYFELYGILSEKHSKKFRYRLDSSYYYNDSEIYCIGFNGSAGEGQLHVYSSDMKLLKIDCITNKYWSNAFHKRVNANVTIEFNYFDSTPFIASVDAHFNKDGLSYSNRYKTLTQKFNNFQLTSDEYWSMNDYEINPFIQYDPMGWKLYNIVHSLNRQTIYSDLGIDFYPEDEYFIKNSGYWFHSQEKGNEVARNKIEELKTQF</sequence>
<gene>
    <name evidence="1" type="ORF">KDU71_16855</name>
</gene>
<organism evidence="1 2">
    <name type="scientific">Carboxylicivirga sediminis</name>
    <dbReference type="NCBI Taxonomy" id="2006564"/>
    <lineage>
        <taxon>Bacteria</taxon>
        <taxon>Pseudomonadati</taxon>
        <taxon>Bacteroidota</taxon>
        <taxon>Bacteroidia</taxon>
        <taxon>Marinilabiliales</taxon>
        <taxon>Marinilabiliaceae</taxon>
        <taxon>Carboxylicivirga</taxon>
    </lineage>
</organism>
<keyword evidence="1" id="KW-0645">Protease</keyword>
<dbReference type="Pfam" id="PF13715">
    <property type="entry name" value="CarbopepD_reg_2"/>
    <property type="match status" value="1"/>
</dbReference>
<accession>A0A941IYQ6</accession>
<dbReference type="SUPFAM" id="SSF49464">
    <property type="entry name" value="Carboxypeptidase regulatory domain-like"/>
    <property type="match status" value="1"/>
</dbReference>
<reference evidence="1" key="1">
    <citation type="journal article" date="2018" name="Int. J. Syst. Evol. Microbiol.">
        <title>Carboxylicivirga sediminis sp. nov., isolated from coastal sediment.</title>
        <authorList>
            <person name="Wang F.Q."/>
            <person name="Ren L.H."/>
            <person name="Zou R.J."/>
            <person name="Sun Y.Z."/>
            <person name="Liu X.J."/>
            <person name="Jiang F."/>
            <person name="Liu L.J."/>
        </authorList>
    </citation>
    <scope>NUCLEOTIDE SEQUENCE</scope>
    <source>
        <strain evidence="1">JR1</strain>
    </source>
</reference>
<proteinExistence type="predicted"/>